<protein>
    <submittedName>
        <fullName evidence="1">Uncharacterized protein</fullName>
    </submittedName>
</protein>
<dbReference type="OrthoDB" id="1491436at2"/>
<dbReference type="EMBL" id="LFMW01000002">
    <property type="protein sequence ID" value="KMT56622.1"/>
    <property type="molecule type" value="Genomic_DNA"/>
</dbReference>
<dbReference type="PATRIC" id="fig|1674920.3.peg.1365"/>
<proteinExistence type="predicted"/>
<reference evidence="1 2" key="1">
    <citation type="submission" date="2015-06" db="EMBL/GenBank/DDBJ databases">
        <title>Draft genome sequence of an Antarctic Pseudomonas sp. strain KG01 with full potential for biotechnological applications.</title>
        <authorList>
            <person name="Pavlov M.S."/>
            <person name="Lira F."/>
            <person name="Martinez J.L."/>
            <person name="Marshall S.H."/>
        </authorList>
    </citation>
    <scope>NUCLEOTIDE SEQUENCE [LARGE SCALE GENOMIC DNA]</scope>
    <source>
        <strain evidence="1 2">KG01</strain>
    </source>
</reference>
<evidence type="ECO:0000313" key="2">
    <source>
        <dbReference type="Proteomes" id="UP000037551"/>
    </source>
</evidence>
<name>A0A0J8G279_9PSED</name>
<organism evidence="1 2">
    <name type="scientific">Pseudomonas fildesensis</name>
    <dbReference type="NCBI Taxonomy" id="1674920"/>
    <lineage>
        <taxon>Bacteria</taxon>
        <taxon>Pseudomonadati</taxon>
        <taxon>Pseudomonadota</taxon>
        <taxon>Gammaproteobacteria</taxon>
        <taxon>Pseudomonadales</taxon>
        <taxon>Pseudomonadaceae</taxon>
        <taxon>Pseudomonas</taxon>
    </lineage>
</organism>
<dbReference type="AlphaFoldDB" id="A0A0J8G279"/>
<comment type="caution">
    <text evidence="1">The sequence shown here is derived from an EMBL/GenBank/DDBJ whole genome shotgun (WGS) entry which is preliminary data.</text>
</comment>
<dbReference type="Proteomes" id="UP000037551">
    <property type="component" value="Unassembled WGS sequence"/>
</dbReference>
<evidence type="ECO:0000313" key="1">
    <source>
        <dbReference type="EMBL" id="KMT56622.1"/>
    </source>
</evidence>
<keyword evidence="2" id="KW-1185">Reference proteome</keyword>
<dbReference type="RefSeq" id="WP_152687578.1">
    <property type="nucleotide sequence ID" value="NZ_LFMW01000002.1"/>
</dbReference>
<sequence length="394" mass="44649">MSDTYFIDLQAIPTGCVAKIVAGGLLPKNEMRWEFTNEIKPLDLYCYLYAKYGEPNGLLNLARKDDSDNLIHWEWTLANSDGLISIMGMNFRTEVLLAGDFQGKGLDLEMFINQIKGDIGKYGKKITAFRTELEKWTQFINPYERIRRAVTENFNQLDALGINPASDKIVHPKTAEDMKGFNERWIALNARYSAAVGLVFGLRSMLPVLAESFINLLIFALAKPEIKANDRLFQSIVRQPIDIRIQSLHLNCNGFNGLIDYAAQECKAFHTLMNERNDLLHGNVEVGKLSIGDIYFRGNLPLFIQYDDFWSVSIGASMRSVGYDSIHQDHKAVEDFIEFVMGQLDKDVVEHVRRIIETGELGFNKKTGRLGILIPEAIADFRVYTTSDSPDTTE</sequence>
<accession>A0A0J8G279</accession>
<gene>
    <name evidence="1" type="ORF">ACR52_03330</name>
</gene>